<evidence type="ECO:0000256" key="2">
    <source>
        <dbReference type="ARBA" id="ARBA00022679"/>
    </source>
</evidence>
<protein>
    <recommendedName>
        <fullName evidence="6">Transferase family protein</fullName>
    </recommendedName>
</protein>
<dbReference type="STRING" id="77586.A0A0D9XWP1"/>
<dbReference type="eggNOG" id="ENOG502QVP8">
    <property type="taxonomic scope" value="Eukaryota"/>
</dbReference>
<keyword evidence="3" id="KW-0012">Acyltransferase</keyword>
<comment type="similarity">
    <text evidence="1">Belongs to the plant acyltransferase family.</text>
</comment>
<name>A0A0D9XWP1_9ORYZ</name>
<reference evidence="4 5" key="1">
    <citation type="submission" date="2012-08" db="EMBL/GenBank/DDBJ databases">
        <title>Oryza genome evolution.</title>
        <authorList>
            <person name="Wing R.A."/>
        </authorList>
    </citation>
    <scope>NUCLEOTIDE SEQUENCE</scope>
</reference>
<dbReference type="HOGENOM" id="CLU_014546_6_0_1"/>
<evidence type="ECO:0008006" key="6">
    <source>
        <dbReference type="Google" id="ProtNLM"/>
    </source>
</evidence>
<dbReference type="InterPro" id="IPR050317">
    <property type="entry name" value="Plant_Fungal_Acyltransferase"/>
</dbReference>
<dbReference type="Gramene" id="LPERR12G02130.1">
    <property type="protein sequence ID" value="LPERR12G02130.1"/>
    <property type="gene ID" value="LPERR12G02130"/>
</dbReference>
<dbReference type="Gene3D" id="3.30.559.10">
    <property type="entry name" value="Chloramphenicol acetyltransferase-like domain"/>
    <property type="match status" value="2"/>
</dbReference>
<evidence type="ECO:0000256" key="1">
    <source>
        <dbReference type="ARBA" id="ARBA00009861"/>
    </source>
</evidence>
<accession>A0A0D9XWP1</accession>
<evidence type="ECO:0000256" key="3">
    <source>
        <dbReference type="ARBA" id="ARBA00023315"/>
    </source>
</evidence>
<evidence type="ECO:0000313" key="5">
    <source>
        <dbReference type="Proteomes" id="UP000032180"/>
    </source>
</evidence>
<dbReference type="Proteomes" id="UP000032180">
    <property type="component" value="Chromosome 12"/>
</dbReference>
<reference evidence="5" key="2">
    <citation type="submission" date="2013-12" db="EMBL/GenBank/DDBJ databases">
        <authorList>
            <person name="Yu Y."/>
            <person name="Lee S."/>
            <person name="de Baynast K."/>
            <person name="Wissotski M."/>
            <person name="Liu L."/>
            <person name="Talag J."/>
            <person name="Goicoechea J."/>
            <person name="Angelova A."/>
            <person name="Jetty R."/>
            <person name="Kudrna D."/>
            <person name="Golser W."/>
            <person name="Rivera L."/>
            <person name="Zhang J."/>
            <person name="Wing R."/>
        </authorList>
    </citation>
    <scope>NUCLEOTIDE SEQUENCE</scope>
</reference>
<dbReference type="AlphaFoldDB" id="A0A0D9XWP1"/>
<dbReference type="Pfam" id="PF02458">
    <property type="entry name" value="Transferase"/>
    <property type="match status" value="2"/>
</dbReference>
<keyword evidence="5" id="KW-1185">Reference proteome</keyword>
<dbReference type="GO" id="GO:0050734">
    <property type="term" value="F:hydroxycinnamoyltransferase activity"/>
    <property type="evidence" value="ECO:0007669"/>
    <property type="project" value="UniProtKB-ARBA"/>
</dbReference>
<evidence type="ECO:0000313" key="4">
    <source>
        <dbReference type="EnsemblPlants" id="LPERR12G02130.1"/>
    </source>
</evidence>
<organism evidence="4 5">
    <name type="scientific">Leersia perrieri</name>
    <dbReference type="NCBI Taxonomy" id="77586"/>
    <lineage>
        <taxon>Eukaryota</taxon>
        <taxon>Viridiplantae</taxon>
        <taxon>Streptophyta</taxon>
        <taxon>Embryophyta</taxon>
        <taxon>Tracheophyta</taxon>
        <taxon>Spermatophyta</taxon>
        <taxon>Magnoliopsida</taxon>
        <taxon>Liliopsida</taxon>
        <taxon>Poales</taxon>
        <taxon>Poaceae</taxon>
        <taxon>BOP clade</taxon>
        <taxon>Oryzoideae</taxon>
        <taxon>Oryzeae</taxon>
        <taxon>Oryzinae</taxon>
        <taxon>Leersia</taxon>
    </lineage>
</organism>
<proteinExistence type="inferred from homology"/>
<reference evidence="4" key="3">
    <citation type="submission" date="2015-04" db="UniProtKB">
        <authorList>
            <consortium name="EnsemblPlants"/>
        </authorList>
    </citation>
    <scope>IDENTIFICATION</scope>
</reference>
<dbReference type="PANTHER" id="PTHR31642">
    <property type="entry name" value="TRICHOTHECENE 3-O-ACETYLTRANSFERASE"/>
    <property type="match status" value="1"/>
</dbReference>
<sequence length="336" mass="36092">MAATRINGGATVQVKKTFVVPPPQRDTEEVPLTVFDLVAPAYHVTVLFAFSPPNPPTSDLVDALSATLPQFPLLTARLDHHHHAGRLRPCFVTGRGGAGALVVEAEVTSSSSLSDHLPLVPSPELAGLQPPVVETQHVLLVQINRFACGGLVVASSTQRQVADRFSMGIFYNAWADPRVATSQGHGIRVVDPCEIANLLLHFPTEFVAELKRRAQGKYTTFETVTAHVWKSITTVRGLDAGTRTSVSGRGRLGGTAVLPKEGFFGNLVLTASSGTTARELTISTLADVAALVRKGIRAVDRRYFRSFIDFGALHNDDDEEPLEPANMDVPGPNHLA</sequence>
<dbReference type="InterPro" id="IPR023213">
    <property type="entry name" value="CAT-like_dom_sf"/>
</dbReference>
<dbReference type="EnsemblPlants" id="LPERR12G02130.1">
    <property type="protein sequence ID" value="LPERR12G02130.1"/>
    <property type="gene ID" value="LPERR12G02130"/>
</dbReference>
<keyword evidence="2" id="KW-0808">Transferase</keyword>
<dbReference type="PANTHER" id="PTHR31642:SF151">
    <property type="entry name" value="OS12G0134700 PROTEIN"/>
    <property type="match status" value="1"/>
</dbReference>